<name>A0A1J5RX40_9ZZZZ</name>
<sequence length="144" mass="15343">MQARTLDDCLNADEAMARLAAHAGRLLSLQRLIDAAVPDNLTRACRVANYKLGVVIIHADNGAVATKLRQLAPSLGEELRSSGVELSEIRVKVQPRDFPPAPSAGISLSAISNRAKQGLTSLSSELPPGSPLKDALERLISRAR</sequence>
<evidence type="ECO:0008006" key="2">
    <source>
        <dbReference type="Google" id="ProtNLM"/>
    </source>
</evidence>
<dbReference type="AlphaFoldDB" id="A0A1J5RX40"/>
<gene>
    <name evidence="1" type="ORF">GALL_214560</name>
</gene>
<comment type="caution">
    <text evidence="1">The sequence shown here is derived from an EMBL/GenBank/DDBJ whole genome shotgun (WGS) entry which is preliminary data.</text>
</comment>
<reference evidence="1" key="1">
    <citation type="submission" date="2016-10" db="EMBL/GenBank/DDBJ databases">
        <title>Sequence of Gallionella enrichment culture.</title>
        <authorList>
            <person name="Poehlein A."/>
            <person name="Muehling M."/>
            <person name="Daniel R."/>
        </authorList>
    </citation>
    <scope>NUCLEOTIDE SEQUENCE</scope>
</reference>
<protein>
    <recommendedName>
        <fullName evidence="2">DUF721 domain-containing protein</fullName>
    </recommendedName>
</protein>
<dbReference type="Pfam" id="PF05258">
    <property type="entry name" value="DciA"/>
    <property type="match status" value="1"/>
</dbReference>
<dbReference type="EMBL" id="MLJW01000147">
    <property type="protein sequence ID" value="OIQ96519.1"/>
    <property type="molecule type" value="Genomic_DNA"/>
</dbReference>
<accession>A0A1J5RX40</accession>
<evidence type="ECO:0000313" key="1">
    <source>
        <dbReference type="EMBL" id="OIQ96519.1"/>
    </source>
</evidence>
<organism evidence="1">
    <name type="scientific">mine drainage metagenome</name>
    <dbReference type="NCBI Taxonomy" id="410659"/>
    <lineage>
        <taxon>unclassified sequences</taxon>
        <taxon>metagenomes</taxon>
        <taxon>ecological metagenomes</taxon>
    </lineage>
</organism>
<dbReference type="InterPro" id="IPR007922">
    <property type="entry name" value="DciA-like"/>
</dbReference>
<proteinExistence type="predicted"/>